<keyword evidence="4" id="KW-0479">Metal-binding</keyword>
<keyword evidence="8" id="KW-0460">Magnesium</keyword>
<name>A0A6J6E5B5_9ZZZZ</name>
<dbReference type="HAMAP" id="MF_00034">
    <property type="entry name" value="RuvC"/>
    <property type="match status" value="1"/>
</dbReference>
<dbReference type="AlphaFoldDB" id="A0A6J6E5B5"/>
<keyword evidence="2" id="KW-0963">Cytoplasm</keyword>
<dbReference type="EMBL" id="CAEZTG010000095">
    <property type="protein sequence ID" value="CAB4569463.1"/>
    <property type="molecule type" value="Genomic_DNA"/>
</dbReference>
<evidence type="ECO:0000256" key="6">
    <source>
        <dbReference type="ARBA" id="ARBA00022763"/>
    </source>
</evidence>
<evidence type="ECO:0000256" key="4">
    <source>
        <dbReference type="ARBA" id="ARBA00022723"/>
    </source>
</evidence>
<evidence type="ECO:0000256" key="1">
    <source>
        <dbReference type="ARBA" id="ARBA00009518"/>
    </source>
</evidence>
<organism evidence="12">
    <name type="scientific">freshwater metagenome</name>
    <dbReference type="NCBI Taxonomy" id="449393"/>
    <lineage>
        <taxon>unclassified sequences</taxon>
        <taxon>metagenomes</taxon>
        <taxon>ecological metagenomes</taxon>
    </lineage>
</organism>
<dbReference type="EMBL" id="CAEZVV010000017">
    <property type="protein sequence ID" value="CAB4639209.1"/>
    <property type="molecule type" value="Genomic_DNA"/>
</dbReference>
<keyword evidence="6" id="KW-0227">DNA damage</keyword>
<dbReference type="PANTHER" id="PTHR30194">
    <property type="entry name" value="CROSSOVER JUNCTION ENDODEOXYRIBONUCLEASE RUVC"/>
    <property type="match status" value="1"/>
</dbReference>
<keyword evidence="7" id="KW-0378">Hydrolase</keyword>
<proteinExistence type="inferred from homology"/>
<reference evidence="12" key="1">
    <citation type="submission" date="2020-05" db="EMBL/GenBank/DDBJ databases">
        <authorList>
            <person name="Chiriac C."/>
            <person name="Salcher M."/>
            <person name="Ghai R."/>
            <person name="Kavagutti S V."/>
        </authorList>
    </citation>
    <scope>NUCLEOTIDE SEQUENCE</scope>
</reference>
<dbReference type="PROSITE" id="PS01321">
    <property type="entry name" value="RUVC"/>
    <property type="match status" value="1"/>
</dbReference>
<dbReference type="FunFam" id="3.30.420.10:FF:000002">
    <property type="entry name" value="Crossover junction endodeoxyribonuclease RuvC"/>
    <property type="match status" value="1"/>
</dbReference>
<evidence type="ECO:0000256" key="9">
    <source>
        <dbReference type="ARBA" id="ARBA00023125"/>
    </source>
</evidence>
<evidence type="ECO:0000256" key="5">
    <source>
        <dbReference type="ARBA" id="ARBA00022759"/>
    </source>
</evidence>
<comment type="similarity">
    <text evidence="1">Belongs to the RuvC family.</text>
</comment>
<dbReference type="InterPro" id="IPR020563">
    <property type="entry name" value="X-over_junc_endoDNase_Mg_BS"/>
</dbReference>
<dbReference type="GO" id="GO:0006281">
    <property type="term" value="P:DNA repair"/>
    <property type="evidence" value="ECO:0007669"/>
    <property type="project" value="UniProtKB-KW"/>
</dbReference>
<dbReference type="InterPro" id="IPR002176">
    <property type="entry name" value="X-over_junc_endoDNase_RuvC"/>
</dbReference>
<dbReference type="NCBIfam" id="TIGR00228">
    <property type="entry name" value="ruvC"/>
    <property type="match status" value="1"/>
</dbReference>
<dbReference type="GO" id="GO:0003677">
    <property type="term" value="F:DNA binding"/>
    <property type="evidence" value="ECO:0007669"/>
    <property type="project" value="UniProtKB-KW"/>
</dbReference>
<evidence type="ECO:0000256" key="10">
    <source>
        <dbReference type="ARBA" id="ARBA00023172"/>
    </source>
</evidence>
<dbReference type="Gene3D" id="3.30.420.10">
    <property type="entry name" value="Ribonuclease H-like superfamily/Ribonuclease H"/>
    <property type="match status" value="1"/>
</dbReference>
<keyword evidence="3" id="KW-0540">Nuclease</keyword>
<evidence type="ECO:0000313" key="13">
    <source>
        <dbReference type="EMBL" id="CAB4639209.1"/>
    </source>
</evidence>
<dbReference type="GO" id="GO:0006310">
    <property type="term" value="P:DNA recombination"/>
    <property type="evidence" value="ECO:0007669"/>
    <property type="project" value="UniProtKB-KW"/>
</dbReference>
<dbReference type="SUPFAM" id="SSF53098">
    <property type="entry name" value="Ribonuclease H-like"/>
    <property type="match status" value="1"/>
</dbReference>
<accession>A0A6J6E5B5</accession>
<evidence type="ECO:0000256" key="3">
    <source>
        <dbReference type="ARBA" id="ARBA00022722"/>
    </source>
</evidence>
<dbReference type="PRINTS" id="PR00696">
    <property type="entry name" value="RSOLVASERUVC"/>
</dbReference>
<dbReference type="PANTHER" id="PTHR30194:SF3">
    <property type="entry name" value="CROSSOVER JUNCTION ENDODEOXYRIBONUCLEASE RUVC"/>
    <property type="match status" value="1"/>
</dbReference>
<keyword evidence="5" id="KW-0255">Endonuclease</keyword>
<dbReference type="InterPro" id="IPR012337">
    <property type="entry name" value="RNaseH-like_sf"/>
</dbReference>
<keyword evidence="10" id="KW-0233">DNA recombination</keyword>
<keyword evidence="11" id="KW-0234">DNA repair</keyword>
<dbReference type="GO" id="GO:0008821">
    <property type="term" value="F:crossover junction DNA endonuclease activity"/>
    <property type="evidence" value="ECO:0007669"/>
    <property type="project" value="InterPro"/>
</dbReference>
<evidence type="ECO:0000256" key="2">
    <source>
        <dbReference type="ARBA" id="ARBA00022490"/>
    </source>
</evidence>
<dbReference type="CDD" id="cd16962">
    <property type="entry name" value="RuvC"/>
    <property type="match status" value="1"/>
</dbReference>
<sequence length="177" mass="18572">MFVVGIDPGLTRCGYCVLEVRDGGSPRAVALGVMRTSPSDEVHHRLAELQSELRALLAEFPVTAMAVERVLFQVNVSTAMSVGQASGIAMVEAVNAGCEVVQYSPNEVKSAVAGWGNADKVQMQQMVQTLLGLAEPPHPFDAADAAALALCHVAMAPMRAAANRAVSKRAVSKVSAK</sequence>
<dbReference type="GO" id="GO:0046872">
    <property type="term" value="F:metal ion binding"/>
    <property type="evidence" value="ECO:0007669"/>
    <property type="project" value="UniProtKB-KW"/>
</dbReference>
<evidence type="ECO:0000256" key="7">
    <source>
        <dbReference type="ARBA" id="ARBA00022801"/>
    </source>
</evidence>
<keyword evidence="9" id="KW-0238">DNA-binding</keyword>
<gene>
    <name evidence="12" type="ORF">UFOPK1603_01068</name>
    <name evidence="13" type="ORF">UFOPK2143_00480</name>
</gene>
<dbReference type="Pfam" id="PF02075">
    <property type="entry name" value="RuvC"/>
    <property type="match status" value="1"/>
</dbReference>
<dbReference type="InterPro" id="IPR036397">
    <property type="entry name" value="RNaseH_sf"/>
</dbReference>
<evidence type="ECO:0000313" key="12">
    <source>
        <dbReference type="EMBL" id="CAB4569463.1"/>
    </source>
</evidence>
<evidence type="ECO:0000256" key="8">
    <source>
        <dbReference type="ARBA" id="ARBA00022842"/>
    </source>
</evidence>
<evidence type="ECO:0000256" key="11">
    <source>
        <dbReference type="ARBA" id="ARBA00023204"/>
    </source>
</evidence>
<protein>
    <submittedName>
        <fullName evidence="12">Unannotated protein</fullName>
    </submittedName>
</protein>